<feature type="domain" description="Lumazine-binding" evidence="4">
    <location>
        <begin position="98"/>
        <end position="194"/>
    </location>
</feature>
<dbReference type="EMBL" id="JAKIKT010000005">
    <property type="protein sequence ID" value="MCL2914930.1"/>
    <property type="molecule type" value="Genomic_DNA"/>
</dbReference>
<dbReference type="NCBIfam" id="NF006767">
    <property type="entry name" value="PRK09289.1"/>
    <property type="match status" value="1"/>
</dbReference>
<dbReference type="NCBIfam" id="TIGR00187">
    <property type="entry name" value="ribE"/>
    <property type="match status" value="1"/>
</dbReference>
<dbReference type="InterPro" id="IPR023366">
    <property type="entry name" value="ATP_synth_asu-like_sf"/>
</dbReference>
<feature type="repeat" description="Lumazine-binding" evidence="3">
    <location>
        <begin position="1"/>
        <end position="97"/>
    </location>
</feature>
<dbReference type="EC" id="2.5.1.9" evidence="2"/>
<reference evidence="5 6" key="1">
    <citation type="submission" date="2022-01" db="EMBL/GenBank/DDBJ databases">
        <title>Whole genome-based taxonomy of the Shewanellaceae.</title>
        <authorList>
            <person name="Martin-Rodriguez A.J."/>
        </authorList>
    </citation>
    <scope>NUCLEOTIDE SEQUENCE [LARGE SCALE GENOMIC DNA]</scope>
    <source>
        <strain evidence="5 6">DSM 21332</strain>
    </source>
</reference>
<dbReference type="InterPro" id="IPR026017">
    <property type="entry name" value="Lumazine-bd_dom"/>
</dbReference>
<sequence length="205" mass="22329">MFTGIVQATCEVTAIQKNDGFHTLEVAIPAALCEGLTTGASVANNGVCLTVTQIANDRVFFDVMEETLKLTNLSDLQTGSWVNIERSLTFGSEIGGHILSGHIHTTAEVVEVSDTDEHYDVRVKVEPSWMRYILYKGFVGINGCSLTVGKVDETSFWLHLIPETLKLTNLKAATVGSRINIEIDSQTQAIVDTVERVLAARFAGQ</sequence>
<dbReference type="PANTHER" id="PTHR21098">
    <property type="entry name" value="RIBOFLAVIN SYNTHASE ALPHA CHAIN"/>
    <property type="match status" value="1"/>
</dbReference>
<keyword evidence="1" id="KW-0677">Repeat</keyword>
<keyword evidence="6" id="KW-1185">Reference proteome</keyword>
<comment type="caution">
    <text evidence="5">The sequence shown here is derived from an EMBL/GenBank/DDBJ whole genome shotgun (WGS) entry which is preliminary data.</text>
</comment>
<dbReference type="Proteomes" id="UP001202831">
    <property type="component" value="Unassembled WGS sequence"/>
</dbReference>
<organism evidence="5 6">
    <name type="scientific">Shewanella corallii</name>
    <dbReference type="NCBI Taxonomy" id="560080"/>
    <lineage>
        <taxon>Bacteria</taxon>
        <taxon>Pseudomonadati</taxon>
        <taxon>Pseudomonadota</taxon>
        <taxon>Gammaproteobacteria</taxon>
        <taxon>Alteromonadales</taxon>
        <taxon>Shewanellaceae</taxon>
        <taxon>Shewanella</taxon>
    </lineage>
</organism>
<dbReference type="RefSeq" id="WP_249249559.1">
    <property type="nucleotide sequence ID" value="NZ_JAKIKT010000005.1"/>
</dbReference>
<evidence type="ECO:0000259" key="4">
    <source>
        <dbReference type="PROSITE" id="PS51177"/>
    </source>
</evidence>
<evidence type="ECO:0000313" key="5">
    <source>
        <dbReference type="EMBL" id="MCL2914930.1"/>
    </source>
</evidence>
<dbReference type="Pfam" id="PF00677">
    <property type="entry name" value="Lum_binding"/>
    <property type="match status" value="2"/>
</dbReference>
<dbReference type="InterPro" id="IPR017938">
    <property type="entry name" value="Riboflavin_synthase-like_b-brl"/>
</dbReference>
<evidence type="ECO:0000313" key="6">
    <source>
        <dbReference type="Proteomes" id="UP001202831"/>
    </source>
</evidence>
<name>A0ABT0N9W0_9GAMM</name>
<evidence type="ECO:0000256" key="2">
    <source>
        <dbReference type="NCBIfam" id="TIGR00187"/>
    </source>
</evidence>
<feature type="repeat" description="Lumazine-binding" evidence="3">
    <location>
        <begin position="98"/>
        <end position="194"/>
    </location>
</feature>
<dbReference type="CDD" id="cd00402">
    <property type="entry name" value="Riboflavin_synthase_like"/>
    <property type="match status" value="1"/>
</dbReference>
<dbReference type="NCBIfam" id="NF009566">
    <property type="entry name" value="PRK13020.1"/>
    <property type="match status" value="1"/>
</dbReference>
<protein>
    <recommendedName>
        <fullName evidence="2">Riboflavin synthase</fullName>
        <ecNumber evidence="2">2.5.1.9</ecNumber>
    </recommendedName>
</protein>
<dbReference type="PROSITE" id="PS51177">
    <property type="entry name" value="LUMAZINE_BIND"/>
    <property type="match status" value="2"/>
</dbReference>
<evidence type="ECO:0000256" key="1">
    <source>
        <dbReference type="ARBA" id="ARBA00022737"/>
    </source>
</evidence>
<gene>
    <name evidence="5" type="ORF">L2725_14315</name>
</gene>
<dbReference type="InterPro" id="IPR001783">
    <property type="entry name" value="Lumazine-bd"/>
</dbReference>
<dbReference type="SUPFAM" id="SSF63380">
    <property type="entry name" value="Riboflavin synthase domain-like"/>
    <property type="match status" value="2"/>
</dbReference>
<proteinExistence type="predicted"/>
<feature type="domain" description="Lumazine-binding" evidence="4">
    <location>
        <begin position="1"/>
        <end position="97"/>
    </location>
</feature>
<evidence type="ECO:0000256" key="3">
    <source>
        <dbReference type="PROSITE-ProRule" id="PRU00524"/>
    </source>
</evidence>
<accession>A0ABT0N9W0</accession>
<dbReference type="PANTHER" id="PTHR21098:SF0">
    <property type="entry name" value="RIBOFLAVIN SYNTHASE"/>
    <property type="match status" value="1"/>
</dbReference>
<dbReference type="Gene3D" id="2.40.30.20">
    <property type="match status" value="2"/>
</dbReference>
<dbReference type="PIRSF" id="PIRSF000498">
    <property type="entry name" value="Riboflavin_syn_A"/>
    <property type="match status" value="1"/>
</dbReference>